<organism evidence="2 3">
    <name type="scientific">Trichogramma kaykai</name>
    <dbReference type="NCBI Taxonomy" id="54128"/>
    <lineage>
        <taxon>Eukaryota</taxon>
        <taxon>Metazoa</taxon>
        <taxon>Ecdysozoa</taxon>
        <taxon>Arthropoda</taxon>
        <taxon>Hexapoda</taxon>
        <taxon>Insecta</taxon>
        <taxon>Pterygota</taxon>
        <taxon>Neoptera</taxon>
        <taxon>Endopterygota</taxon>
        <taxon>Hymenoptera</taxon>
        <taxon>Apocrita</taxon>
        <taxon>Proctotrupomorpha</taxon>
        <taxon>Chalcidoidea</taxon>
        <taxon>Trichogrammatidae</taxon>
        <taxon>Trichogramma</taxon>
    </lineage>
</organism>
<dbReference type="AlphaFoldDB" id="A0ABD2WPZ3"/>
<accession>A0ABD2WPZ3</accession>
<dbReference type="InterPro" id="IPR027486">
    <property type="entry name" value="Ribosomal_uS10_dom"/>
</dbReference>
<dbReference type="Proteomes" id="UP001627154">
    <property type="component" value="Unassembled WGS sequence"/>
</dbReference>
<protein>
    <recommendedName>
        <fullName evidence="1">Small ribosomal subunit protein uS10 domain-containing protein</fullName>
    </recommendedName>
</protein>
<evidence type="ECO:0000259" key="1">
    <source>
        <dbReference type="SMART" id="SM01403"/>
    </source>
</evidence>
<name>A0ABD2WPZ3_9HYME</name>
<reference evidence="2 3" key="1">
    <citation type="journal article" date="2024" name="bioRxiv">
        <title>A reference genome for Trichogramma kaykai: A tiny desert-dwelling parasitoid wasp with competing sex-ratio distorters.</title>
        <authorList>
            <person name="Culotta J."/>
            <person name="Lindsey A.R."/>
        </authorList>
    </citation>
    <scope>NUCLEOTIDE SEQUENCE [LARGE SCALE GENOMIC DNA]</scope>
    <source>
        <strain evidence="2 3">KSX58</strain>
    </source>
</reference>
<feature type="domain" description="Small ribosomal subunit protein uS10" evidence="1">
    <location>
        <begin position="56"/>
        <end position="173"/>
    </location>
</feature>
<dbReference type="SMART" id="SM01403">
    <property type="entry name" value="Ribosomal_S10"/>
    <property type="match status" value="1"/>
</dbReference>
<gene>
    <name evidence="2" type="ORF">TKK_011096</name>
</gene>
<dbReference type="PANTHER" id="PTHR13473:SF0">
    <property type="entry name" value="LARGE RIBOSOMAL SUBUNIT PROTEIN ML48"/>
    <property type="match status" value="1"/>
</dbReference>
<dbReference type="EMBL" id="JBJJXI010000088">
    <property type="protein sequence ID" value="KAL3394834.1"/>
    <property type="molecule type" value="Genomic_DNA"/>
</dbReference>
<dbReference type="Pfam" id="PF00338">
    <property type="entry name" value="Ribosomal_S10"/>
    <property type="match status" value="1"/>
</dbReference>
<sequence>MQTQQTINMAANLFKKLIATNHPRILSQALPKNYAIYTPDYLEACKPKYPLYPTLTVKVKGHDFRVLETFQSQIHRIANFMDFDVEDRYSFYSCHVLFNSKSKLIYFYFSYAMPAKETRIVRFKPKTTATEAEYVLKTYARHLVISNVNSVGLPIFIQVLQKKIPVGVTFEIEEYNSEKEAYRFIPDKQLLDLKQELGDMQAAKAKK</sequence>
<evidence type="ECO:0000313" key="3">
    <source>
        <dbReference type="Proteomes" id="UP001627154"/>
    </source>
</evidence>
<proteinExistence type="predicted"/>
<comment type="caution">
    <text evidence="2">The sequence shown here is derived from an EMBL/GenBank/DDBJ whole genome shotgun (WGS) entry which is preliminary data.</text>
</comment>
<dbReference type="InterPro" id="IPR027487">
    <property type="entry name" value="Ribosomal_mL48"/>
</dbReference>
<dbReference type="PANTHER" id="PTHR13473">
    <property type="entry name" value="MITOCHONDRIAL RIBOSOMAL PROTEIN L48"/>
    <property type="match status" value="1"/>
</dbReference>
<evidence type="ECO:0000313" key="2">
    <source>
        <dbReference type="EMBL" id="KAL3394834.1"/>
    </source>
</evidence>
<keyword evidence="3" id="KW-1185">Reference proteome</keyword>